<evidence type="ECO:0000313" key="6">
    <source>
        <dbReference type="Proteomes" id="UP000473325"/>
    </source>
</evidence>
<feature type="domain" description="Alpha-(1-&gt;3)-arabinofuranosyltransferase N-terminal GT-C" evidence="3">
    <location>
        <begin position="25"/>
        <end position="708"/>
    </location>
</feature>
<dbReference type="GO" id="GO:0016740">
    <property type="term" value="F:transferase activity"/>
    <property type="evidence" value="ECO:0007669"/>
    <property type="project" value="InterPro"/>
</dbReference>
<feature type="transmembrane region" description="Helical" evidence="2">
    <location>
        <begin position="1388"/>
        <end position="1409"/>
    </location>
</feature>
<proteinExistence type="predicted"/>
<protein>
    <submittedName>
        <fullName evidence="5">DUF3367 domain-containing protein</fullName>
    </submittedName>
</protein>
<keyword evidence="2" id="KW-1133">Transmembrane helix</keyword>
<dbReference type="Proteomes" id="UP000473325">
    <property type="component" value="Unassembled WGS sequence"/>
</dbReference>
<feature type="transmembrane region" description="Helical" evidence="2">
    <location>
        <begin position="101"/>
        <end position="122"/>
    </location>
</feature>
<gene>
    <name evidence="5" type="ORF">GRQ65_03125</name>
</gene>
<keyword evidence="6" id="KW-1185">Reference proteome</keyword>
<dbReference type="InterPro" id="IPR056997">
    <property type="entry name" value="CBM_AftD"/>
</dbReference>
<evidence type="ECO:0000313" key="5">
    <source>
        <dbReference type="EMBL" id="MXG88535.1"/>
    </source>
</evidence>
<feature type="transmembrane region" description="Helical" evidence="2">
    <location>
        <begin position="143"/>
        <end position="166"/>
    </location>
</feature>
<accession>A0A6L7EWG6</accession>
<dbReference type="Pfam" id="PF11847">
    <property type="entry name" value="GT-C_AftD"/>
    <property type="match status" value="1"/>
</dbReference>
<dbReference type="RefSeq" id="WP_160875097.1">
    <property type="nucleotide sequence ID" value="NZ_WUEK01000002.1"/>
</dbReference>
<feature type="transmembrane region" description="Helical" evidence="2">
    <location>
        <begin position="1326"/>
        <end position="1346"/>
    </location>
</feature>
<feature type="transmembrane region" description="Helical" evidence="2">
    <location>
        <begin position="365"/>
        <end position="381"/>
    </location>
</feature>
<feature type="region of interest" description="Disordered" evidence="1">
    <location>
        <begin position="567"/>
        <end position="597"/>
    </location>
</feature>
<dbReference type="EMBL" id="WUEK01000002">
    <property type="protein sequence ID" value="MXG88535.1"/>
    <property type="molecule type" value="Genomic_DNA"/>
</dbReference>
<dbReference type="SUPFAM" id="SSF49785">
    <property type="entry name" value="Galactose-binding domain-like"/>
    <property type="match status" value="1"/>
</dbReference>
<feature type="transmembrane region" description="Helical" evidence="2">
    <location>
        <begin position="292"/>
        <end position="311"/>
    </location>
</feature>
<feature type="transmembrane region" description="Helical" evidence="2">
    <location>
        <begin position="1303"/>
        <end position="1320"/>
    </location>
</feature>
<keyword evidence="2" id="KW-0472">Membrane</keyword>
<dbReference type="InterPro" id="IPR008979">
    <property type="entry name" value="Galactose-bd-like_sf"/>
</dbReference>
<comment type="caution">
    <text evidence="5">The sequence shown here is derived from an EMBL/GenBank/DDBJ whole genome shotgun (WGS) entry which is preliminary data.</text>
</comment>
<reference evidence="5 6" key="1">
    <citation type="submission" date="2019-12" db="EMBL/GenBank/DDBJ databases">
        <authorList>
            <person name="Kun Z."/>
        </authorList>
    </citation>
    <scope>NUCLEOTIDE SEQUENCE [LARGE SCALE GENOMIC DNA]</scope>
    <source>
        <strain evidence="5 6">YIM 123512</strain>
    </source>
</reference>
<feature type="transmembrane region" description="Helical" evidence="2">
    <location>
        <begin position="323"/>
        <end position="345"/>
    </location>
</feature>
<feature type="transmembrane region" description="Helical" evidence="2">
    <location>
        <begin position="1262"/>
        <end position="1283"/>
    </location>
</feature>
<evidence type="ECO:0000256" key="1">
    <source>
        <dbReference type="SAM" id="MobiDB-lite"/>
    </source>
</evidence>
<organism evidence="5 6">
    <name type="scientific">Nocardioides flavescens</name>
    <dbReference type="NCBI Taxonomy" id="2691959"/>
    <lineage>
        <taxon>Bacteria</taxon>
        <taxon>Bacillati</taxon>
        <taxon>Actinomycetota</taxon>
        <taxon>Actinomycetes</taxon>
        <taxon>Propionibacteriales</taxon>
        <taxon>Nocardioidaceae</taxon>
        <taxon>Nocardioides</taxon>
    </lineage>
</organism>
<dbReference type="Pfam" id="PF24607">
    <property type="entry name" value="CBM_AftD"/>
    <property type="match status" value="1"/>
</dbReference>
<keyword evidence="2" id="KW-0812">Transmembrane</keyword>
<feature type="domain" description="Arabinofuranosyltransferase D third carbohydrate binding module" evidence="4">
    <location>
        <begin position="954"/>
        <end position="1058"/>
    </location>
</feature>
<evidence type="ECO:0000259" key="4">
    <source>
        <dbReference type="Pfam" id="PF24607"/>
    </source>
</evidence>
<dbReference type="InterPro" id="IPR021798">
    <property type="entry name" value="AftD_N"/>
</dbReference>
<sequence>MTATESSALRGNGRTRFRLAAACVVLLAVALVQEPGLLVPDTKFDLVAAPGEFLRRALHLWDAEGAFGQLQNQAYGYLWPMGPLFWVGDLVDLPGWLVQRLWLSLVLVVAFLGAALLVRALGVRSDLATVLAGLAFALSPRMLTTLGPISIEAWPGALAPWVLLALVRGSECGSPRRWAAIAGLAVGAVGGVNAAATFAVVPLGVVWLLTRTPGPRRRALMLWWPVFTLLATGWWLVPLFVMGTYSPPFLDYIETSSVTTLPTTVWDVLRGTSNWVPYVDASSRAGNDLITTPYLVLDSAVVLAVGVIGLLDRRTPQRAFLGLSVLLGVLMVGAGHQGSTAGWFSGDLSALLDGALSPLRNVHKFDPVVRLPLVIGLAFFVDRTRSGERRTRPVAERVNSMVLAGVVVLAVAGASVPAVVGRIAPAGGFAAVPAYWQQTASWLAREADGTTLVVPGTSFGTYVWGDPRDEPMQYLATSPWAVRNVIPLAPPGGIRMLDAFEDRLAQGEGSPGLASALARAGVEHVVVRNDLERGSDVPDPVLVHQALVQSGLERVADFGPTVGGDAVLASGTSADPATGGSADAVEAGSGGPTAPRVLANDGWQAPYPAVEVYAVPERAATAVSAAEVAVVAGGPEDLLDLQDLGVLDDRPAVLAGDLDPELVDALGVGPGRVVLTDGLRDRERFFARIHDGASAALTSGDTPQTGNPTRDYLVPGADRWSTRVQLTGARRIVASSSRSSAVALGGAVRGDLPYAAVDGDPDTQWVSGAGRTDRASWRVDLTDPRDVDEVELRGGADAADNQQVEVVTQAGTSGAVDLPSGTTRRVPVPAGTTGWVEVRDASPDGGRQLALADVGVDGLQVERALRLPSLPESWGDPAAVVLRADLDDRRGCVDVGGDVRCATGRDQAAEESSGIDRVVPLASADSFGTDLLVRPRAGAALDDLTLASQPVSIAASSLAVPDPRAGPVSAVDGNRSSTWYAATDDLRPSLDVRWLGSKRISGIKIGLDRDASARRPLRVRIDSGDQTRVVALDERGRASFRPLVTSAVSVQVLQADVTQSLDFAAQARPIGIGVSTLRLRGLDYLPLGLSADRRDLGCGSGPDLLVDETARLTAVQAAPSELLAGREVPARVCAGGAVVGDPAPTVSSAVELPAGDVRIVSRPDGAFETASLVLSSRSATGPAAADTTAAELATGPDSRTVRPGDDAAVVVLRQNVNAGWQATQGGRRLLPVTVDGWQQGWVLPGGDTAGASVRARFAPDTAYRWGLLLGLCALFALAAGVGWSLRRRRGRPDGPPPVSERRLPVVVAGPVALVGGGLVAGWPGLLVAAGVVAVVGLGTALGRLSPAYVSLRGPWRELMPWLCAAPCLLAGAAYAVRPWGGASGWAGASAWPSYLALVPLLAVVVVAGWDDLATRAERRRSSQRSTGRSTTR</sequence>
<feature type="transmembrane region" description="Helical" evidence="2">
    <location>
        <begin position="221"/>
        <end position="241"/>
    </location>
</feature>
<feature type="transmembrane region" description="Helical" evidence="2">
    <location>
        <begin position="178"/>
        <end position="209"/>
    </location>
</feature>
<evidence type="ECO:0000256" key="2">
    <source>
        <dbReference type="SAM" id="Phobius"/>
    </source>
</evidence>
<feature type="transmembrane region" description="Helical" evidence="2">
    <location>
        <begin position="401"/>
        <end position="420"/>
    </location>
</feature>
<name>A0A6L7EWG6_9ACTN</name>
<feature type="transmembrane region" description="Helical" evidence="2">
    <location>
        <begin position="1358"/>
        <end position="1376"/>
    </location>
</feature>
<evidence type="ECO:0000259" key="3">
    <source>
        <dbReference type="Pfam" id="PF11847"/>
    </source>
</evidence>
<dbReference type="Gene3D" id="2.60.120.260">
    <property type="entry name" value="Galactose-binding domain-like"/>
    <property type="match status" value="1"/>
</dbReference>